<evidence type="ECO:0000256" key="1">
    <source>
        <dbReference type="SAM" id="MobiDB-lite"/>
    </source>
</evidence>
<proteinExistence type="predicted"/>
<reference evidence="2" key="1">
    <citation type="submission" date="2020-03" db="EMBL/GenBank/DDBJ databases">
        <title>The deep terrestrial virosphere.</title>
        <authorList>
            <person name="Holmfeldt K."/>
            <person name="Nilsson E."/>
            <person name="Simone D."/>
            <person name="Lopez-Fernandez M."/>
            <person name="Wu X."/>
            <person name="de Brujin I."/>
            <person name="Lundin D."/>
            <person name="Andersson A."/>
            <person name="Bertilsson S."/>
            <person name="Dopson M."/>
        </authorList>
    </citation>
    <scope>NUCLEOTIDE SEQUENCE</scope>
    <source>
        <strain evidence="2">MM415B01699</strain>
    </source>
</reference>
<protein>
    <submittedName>
        <fullName evidence="2">Uncharacterized protein</fullName>
    </submittedName>
</protein>
<dbReference type="AlphaFoldDB" id="A0A6M3II06"/>
<name>A0A6M3II06_9ZZZZ</name>
<sequence length="261" mass="30251">MQEMTMTDEKDEKDKKPEHDAFTSIDPEKLAPELKELYKSMQADYTRKTQSLASLKSEITEKESKWQDKLKEYGAVEQEVQQWRNWYASLDDKDHDKVTDQAKKAGDLPTYLDEPDAEGLNKYVKDLRSTYDGELASLKKEIESLHSVLRDTSDQTSKMFNYHAQLTELGGKYKDLNKQELLEHALKIGQPDLEKAYRDLHQDKLIEAEVEKRVKEEVEKRRTQGIQGPGRQVIVRTKEGTPKTYTEATEQILRERAAKGL</sequence>
<gene>
    <name evidence="2" type="ORF">MM415B01699_0016</name>
</gene>
<dbReference type="EMBL" id="MT141257">
    <property type="protein sequence ID" value="QJA57166.1"/>
    <property type="molecule type" value="Genomic_DNA"/>
</dbReference>
<accession>A0A6M3II06</accession>
<feature type="region of interest" description="Disordered" evidence="1">
    <location>
        <begin position="1"/>
        <end position="28"/>
    </location>
</feature>
<organism evidence="2">
    <name type="scientific">viral metagenome</name>
    <dbReference type="NCBI Taxonomy" id="1070528"/>
    <lineage>
        <taxon>unclassified sequences</taxon>
        <taxon>metagenomes</taxon>
        <taxon>organismal metagenomes</taxon>
    </lineage>
</organism>
<feature type="compositionally biased region" description="Basic and acidic residues" evidence="1">
    <location>
        <begin position="7"/>
        <end position="28"/>
    </location>
</feature>
<evidence type="ECO:0000313" key="2">
    <source>
        <dbReference type="EMBL" id="QJA57166.1"/>
    </source>
</evidence>